<gene>
    <name evidence="6" type="ORF">FHX50_001784</name>
</gene>
<dbReference type="Pfam" id="PF09339">
    <property type="entry name" value="HTH_IclR"/>
    <property type="match status" value="1"/>
</dbReference>
<evidence type="ECO:0000256" key="3">
    <source>
        <dbReference type="ARBA" id="ARBA00023163"/>
    </source>
</evidence>
<dbReference type="InterPro" id="IPR005471">
    <property type="entry name" value="Tscrpt_reg_IclR_N"/>
</dbReference>
<feature type="domain" description="IclR-ED" evidence="5">
    <location>
        <begin position="74"/>
        <end position="262"/>
    </location>
</feature>
<protein>
    <submittedName>
        <fullName evidence="6">DNA-binding IclR family transcriptional regulator</fullName>
    </submittedName>
</protein>
<proteinExistence type="predicted"/>
<dbReference type="Proteomes" id="UP000568050">
    <property type="component" value="Unassembled WGS sequence"/>
</dbReference>
<dbReference type="PANTHER" id="PTHR30136">
    <property type="entry name" value="HELIX-TURN-HELIX TRANSCRIPTIONAL REGULATOR, ICLR FAMILY"/>
    <property type="match status" value="1"/>
</dbReference>
<dbReference type="GO" id="GO:0003677">
    <property type="term" value="F:DNA binding"/>
    <property type="evidence" value="ECO:0007669"/>
    <property type="project" value="UniProtKB-KW"/>
</dbReference>
<name>A0A839R0Z0_9MICO</name>
<dbReference type="Pfam" id="PF01614">
    <property type="entry name" value="IclR_C"/>
    <property type="match status" value="1"/>
</dbReference>
<dbReference type="InterPro" id="IPR029016">
    <property type="entry name" value="GAF-like_dom_sf"/>
</dbReference>
<dbReference type="PROSITE" id="PS51077">
    <property type="entry name" value="HTH_ICLR"/>
    <property type="match status" value="1"/>
</dbReference>
<dbReference type="InterPro" id="IPR036388">
    <property type="entry name" value="WH-like_DNA-bd_sf"/>
</dbReference>
<dbReference type="GO" id="GO:0045892">
    <property type="term" value="P:negative regulation of DNA-templated transcription"/>
    <property type="evidence" value="ECO:0007669"/>
    <property type="project" value="TreeGrafter"/>
</dbReference>
<dbReference type="InterPro" id="IPR036390">
    <property type="entry name" value="WH_DNA-bd_sf"/>
</dbReference>
<evidence type="ECO:0000256" key="2">
    <source>
        <dbReference type="ARBA" id="ARBA00023125"/>
    </source>
</evidence>
<accession>A0A839R0Z0</accession>
<evidence type="ECO:0000256" key="1">
    <source>
        <dbReference type="ARBA" id="ARBA00023015"/>
    </source>
</evidence>
<dbReference type="SUPFAM" id="SSF46785">
    <property type="entry name" value="Winged helix' DNA-binding domain"/>
    <property type="match status" value="1"/>
</dbReference>
<keyword evidence="7" id="KW-1185">Reference proteome</keyword>
<keyword evidence="3" id="KW-0804">Transcription</keyword>
<dbReference type="PROSITE" id="PS51078">
    <property type="entry name" value="ICLR_ED"/>
    <property type="match status" value="1"/>
</dbReference>
<dbReference type="SUPFAM" id="SSF55781">
    <property type="entry name" value="GAF domain-like"/>
    <property type="match status" value="1"/>
</dbReference>
<sequence length="262" mass="28175">MADLQAAQNPPHGQVERTFAILEAVASQGSASAKSIAERTSIPLPTVYRACSELIDLGYMVHLRAESRFALGYRLHVLAKGLHDDIGVPLAVRREVRSLHNDLHLACYLAVHRGTDFVVVDVADSADAPRLGKMGFGFHESPHATAFGKIGLASLSHDEQHERVSGTPLQQHTPNTRTDPNELLEELAAISESGVAWEHEEFQPGISCAAAAIRAGDGLLIGSLAISAPSGAYDGRQRHIESRLRASAARASRAYRLGANRL</sequence>
<dbReference type="Gene3D" id="3.30.450.40">
    <property type="match status" value="1"/>
</dbReference>
<evidence type="ECO:0000313" key="7">
    <source>
        <dbReference type="Proteomes" id="UP000568050"/>
    </source>
</evidence>
<feature type="domain" description="HTH iclR-type" evidence="4">
    <location>
        <begin position="12"/>
        <end position="73"/>
    </location>
</feature>
<reference evidence="6 7" key="1">
    <citation type="submission" date="2020-08" db="EMBL/GenBank/DDBJ databases">
        <title>Sequencing the genomes of 1000 actinobacteria strains.</title>
        <authorList>
            <person name="Klenk H.-P."/>
        </authorList>
    </citation>
    <scope>NUCLEOTIDE SEQUENCE [LARGE SCALE GENOMIC DNA]</scope>
    <source>
        <strain evidence="6 7">DSM 23040</strain>
    </source>
</reference>
<keyword evidence="1" id="KW-0805">Transcription regulation</keyword>
<dbReference type="InterPro" id="IPR014757">
    <property type="entry name" value="Tscrpt_reg_IclR_C"/>
</dbReference>
<dbReference type="InterPro" id="IPR050707">
    <property type="entry name" value="HTH_MetabolicPath_Reg"/>
</dbReference>
<keyword evidence="2 6" id="KW-0238">DNA-binding</keyword>
<dbReference type="RefSeq" id="WP_183376718.1">
    <property type="nucleotide sequence ID" value="NZ_CBCSFZ010000011.1"/>
</dbReference>
<evidence type="ECO:0000259" key="5">
    <source>
        <dbReference type="PROSITE" id="PS51078"/>
    </source>
</evidence>
<dbReference type="Gene3D" id="1.10.10.10">
    <property type="entry name" value="Winged helix-like DNA-binding domain superfamily/Winged helix DNA-binding domain"/>
    <property type="match status" value="1"/>
</dbReference>
<dbReference type="GO" id="GO:0003700">
    <property type="term" value="F:DNA-binding transcription factor activity"/>
    <property type="evidence" value="ECO:0007669"/>
    <property type="project" value="TreeGrafter"/>
</dbReference>
<comment type="caution">
    <text evidence="6">The sequence shown here is derived from an EMBL/GenBank/DDBJ whole genome shotgun (WGS) entry which is preliminary data.</text>
</comment>
<evidence type="ECO:0000313" key="6">
    <source>
        <dbReference type="EMBL" id="MBB3023487.1"/>
    </source>
</evidence>
<evidence type="ECO:0000259" key="4">
    <source>
        <dbReference type="PROSITE" id="PS51077"/>
    </source>
</evidence>
<dbReference type="EMBL" id="JACHWP010000006">
    <property type="protein sequence ID" value="MBB3023487.1"/>
    <property type="molecule type" value="Genomic_DNA"/>
</dbReference>
<dbReference type="PANTHER" id="PTHR30136:SF24">
    <property type="entry name" value="HTH-TYPE TRANSCRIPTIONAL REPRESSOR ALLR"/>
    <property type="match status" value="1"/>
</dbReference>
<organism evidence="6 7">
    <name type="scientific">Helcobacillus massiliensis</name>
    <dbReference type="NCBI Taxonomy" id="521392"/>
    <lineage>
        <taxon>Bacteria</taxon>
        <taxon>Bacillati</taxon>
        <taxon>Actinomycetota</taxon>
        <taxon>Actinomycetes</taxon>
        <taxon>Micrococcales</taxon>
        <taxon>Dermabacteraceae</taxon>
        <taxon>Helcobacillus</taxon>
    </lineage>
</organism>
<dbReference type="AlphaFoldDB" id="A0A839R0Z0"/>